<keyword evidence="4" id="KW-1185">Reference proteome</keyword>
<dbReference type="AlphaFoldDB" id="A0AA87ZM87"/>
<evidence type="ECO:0000313" key="3">
    <source>
        <dbReference type="EMBL" id="GMN35840.1"/>
    </source>
</evidence>
<dbReference type="InterPro" id="IPR035669">
    <property type="entry name" value="SGNH_plant_lipase-like"/>
</dbReference>
<evidence type="ECO:0000256" key="2">
    <source>
        <dbReference type="SAM" id="SignalP"/>
    </source>
</evidence>
<comment type="caution">
    <text evidence="3">The sequence shown here is derived from an EMBL/GenBank/DDBJ whole genome shotgun (WGS) entry which is preliminary data.</text>
</comment>
<organism evidence="3 4">
    <name type="scientific">Ficus carica</name>
    <name type="common">Common fig</name>
    <dbReference type="NCBI Taxonomy" id="3494"/>
    <lineage>
        <taxon>Eukaryota</taxon>
        <taxon>Viridiplantae</taxon>
        <taxon>Streptophyta</taxon>
        <taxon>Embryophyta</taxon>
        <taxon>Tracheophyta</taxon>
        <taxon>Spermatophyta</taxon>
        <taxon>Magnoliopsida</taxon>
        <taxon>eudicotyledons</taxon>
        <taxon>Gunneridae</taxon>
        <taxon>Pentapetalae</taxon>
        <taxon>rosids</taxon>
        <taxon>fabids</taxon>
        <taxon>Rosales</taxon>
        <taxon>Moraceae</taxon>
        <taxon>Ficeae</taxon>
        <taxon>Ficus</taxon>
    </lineage>
</organism>
<reference evidence="3" key="1">
    <citation type="submission" date="2023-07" db="EMBL/GenBank/DDBJ databases">
        <title>draft genome sequence of fig (Ficus carica).</title>
        <authorList>
            <person name="Takahashi T."/>
            <person name="Nishimura K."/>
        </authorList>
    </citation>
    <scope>NUCLEOTIDE SEQUENCE</scope>
</reference>
<dbReference type="GO" id="GO:0005576">
    <property type="term" value="C:extracellular region"/>
    <property type="evidence" value="ECO:0007669"/>
    <property type="project" value="TreeGrafter"/>
</dbReference>
<sequence>MKSFLLLILLVIVSVCLRTEARIKLPGNATVPAVIVFGDSIVDTGNNNNNLKSPARSNFPPYGRDFQGGLPTGRYSNGKVPSDLLVEELGIKELLPPYADPNLQPEDLLTGVCFAVGGVGYDDLTSKLAVVPPLSDQLEKFKEYIERLKELVGVERTNFIVANSVVFVVLSSNDIANTYYTSGTRTLHYDISSYTDLMVNQASIFFQGLYGVGVRRLAILGAPPIGCVPSQRTLGGGLERDCYEKENEAAKLFNCKLSAKIDRLAKDRPDARIVYADIYYPLLDLIQNPTAYGFKIAKKGCCGTGVIEAALLCNPLDTTCEDDSIYVFWDAYHPTEKAYRVLVKQIVSKYVNKFI</sequence>
<dbReference type="Gene3D" id="3.40.50.1110">
    <property type="entry name" value="SGNH hydrolase"/>
    <property type="match status" value="1"/>
</dbReference>
<accession>A0AA87ZM87</accession>
<dbReference type="GO" id="GO:0016298">
    <property type="term" value="F:lipase activity"/>
    <property type="evidence" value="ECO:0007669"/>
    <property type="project" value="InterPro"/>
</dbReference>
<dbReference type="Proteomes" id="UP001187192">
    <property type="component" value="Unassembled WGS sequence"/>
</dbReference>
<dbReference type="PANTHER" id="PTHR45642:SF135">
    <property type="entry name" value="GDSL ESTERASE_LIPASE EXL2"/>
    <property type="match status" value="1"/>
</dbReference>
<dbReference type="GO" id="GO:0006629">
    <property type="term" value="P:lipid metabolic process"/>
    <property type="evidence" value="ECO:0007669"/>
    <property type="project" value="InterPro"/>
</dbReference>
<dbReference type="InterPro" id="IPR001087">
    <property type="entry name" value="GDSL"/>
</dbReference>
<dbReference type="CDD" id="cd01837">
    <property type="entry name" value="SGNH_plant_lipase_like"/>
    <property type="match status" value="1"/>
</dbReference>
<keyword evidence="2" id="KW-0732">Signal</keyword>
<evidence type="ECO:0000256" key="1">
    <source>
        <dbReference type="ARBA" id="ARBA00008668"/>
    </source>
</evidence>
<evidence type="ECO:0000313" key="4">
    <source>
        <dbReference type="Proteomes" id="UP001187192"/>
    </source>
</evidence>
<feature type="chain" id="PRO_5041651683" description="GDSL esterase/lipase EXL3" evidence="2">
    <location>
        <begin position="22"/>
        <end position="355"/>
    </location>
</feature>
<dbReference type="FunFam" id="3.40.50.1110:FF:000003">
    <property type="entry name" value="GDSL esterase/lipase APG"/>
    <property type="match status" value="1"/>
</dbReference>
<gene>
    <name evidence="3" type="ORF">TIFTF001_005560</name>
</gene>
<dbReference type="InterPro" id="IPR008265">
    <property type="entry name" value="Lipase_GDSL_AS"/>
</dbReference>
<proteinExistence type="inferred from homology"/>
<feature type="signal peptide" evidence="2">
    <location>
        <begin position="1"/>
        <end position="21"/>
    </location>
</feature>
<comment type="similarity">
    <text evidence="1">Belongs to the 'GDSL' lipolytic enzyme family.</text>
</comment>
<dbReference type="SUPFAM" id="SSF52266">
    <property type="entry name" value="SGNH hydrolase"/>
    <property type="match status" value="1"/>
</dbReference>
<dbReference type="EMBL" id="BTGU01000005">
    <property type="protein sequence ID" value="GMN35840.1"/>
    <property type="molecule type" value="Genomic_DNA"/>
</dbReference>
<dbReference type="InterPro" id="IPR050592">
    <property type="entry name" value="GDSL_lipolytic_enzyme"/>
</dbReference>
<dbReference type="InterPro" id="IPR036514">
    <property type="entry name" value="SGNH_hydro_sf"/>
</dbReference>
<dbReference type="PROSITE" id="PS01098">
    <property type="entry name" value="LIPASE_GDSL_SER"/>
    <property type="match status" value="1"/>
</dbReference>
<protein>
    <recommendedName>
        <fullName evidence="5">GDSL esterase/lipase EXL3</fullName>
    </recommendedName>
</protein>
<evidence type="ECO:0008006" key="5">
    <source>
        <dbReference type="Google" id="ProtNLM"/>
    </source>
</evidence>
<name>A0AA87ZM87_FICCA</name>
<dbReference type="Pfam" id="PF00657">
    <property type="entry name" value="Lipase_GDSL"/>
    <property type="match status" value="1"/>
</dbReference>
<dbReference type="PANTHER" id="PTHR45642">
    <property type="entry name" value="GDSL ESTERASE/LIPASE EXL3"/>
    <property type="match status" value="1"/>
</dbReference>